<feature type="transmembrane region" description="Helical" evidence="8">
    <location>
        <begin position="117"/>
        <end position="150"/>
    </location>
</feature>
<dbReference type="RefSeq" id="WP_093202631.1">
    <property type="nucleotide sequence ID" value="NZ_FNGS01000004.1"/>
</dbReference>
<evidence type="ECO:0000313" key="10">
    <source>
        <dbReference type="Proteomes" id="UP000198901"/>
    </source>
</evidence>
<evidence type="ECO:0008006" key="11">
    <source>
        <dbReference type="Google" id="ProtNLM"/>
    </source>
</evidence>
<keyword evidence="10" id="KW-1185">Reference proteome</keyword>
<keyword evidence="3" id="KW-0808">Transferase</keyword>
<evidence type="ECO:0000256" key="2">
    <source>
        <dbReference type="ARBA" id="ARBA00022475"/>
    </source>
</evidence>
<evidence type="ECO:0000256" key="4">
    <source>
        <dbReference type="ARBA" id="ARBA00022692"/>
    </source>
</evidence>
<dbReference type="Proteomes" id="UP000198901">
    <property type="component" value="Unassembled WGS sequence"/>
</dbReference>
<feature type="transmembrane region" description="Helical" evidence="8">
    <location>
        <begin position="246"/>
        <end position="268"/>
    </location>
</feature>
<evidence type="ECO:0000256" key="8">
    <source>
        <dbReference type="SAM" id="Phobius"/>
    </source>
</evidence>
<keyword evidence="4 8" id="KW-0812">Transmembrane</keyword>
<accession>A0A1G9QEG3</accession>
<sequence>MKKSKAFFSKECVVLGMYVLLSLIIGIQHYVQGPREYNNFIIFRESFHHLLEGTNLYVPYPSEYYDLFLYHPTFSVLFSPFAVMPVWMGIILWLTVCSLAVFYAIRELPIQANQKVFFWWFVFIELNTSLHNQQTNPLIAALGLLTFVFLERNRPGWAALFPVLAFCIKGYGIVFAGMALFYPQLWRYILSSVFWMVILSLLPVPFVGWSRLMEVYQDWGNCLVDDHKVNFGFSVMGLLKVAFPSYTSVLPVQAAGVVFLLFTWLLYWKNGQTTVEGRFLLLGYLFLWVILFNHASESPTYIIAVQGAAIWYLLTKEILSPWSTILIICVFFFSILAPTDVYPVSWRQHFFRPYLIKVIPVSLIWFVLQFQLIIRGLQQHKVRAIKSQYSGPVL</sequence>
<organism evidence="9 10">
    <name type="scientific">Siphonobacter aquaeclarae</name>
    <dbReference type="NCBI Taxonomy" id="563176"/>
    <lineage>
        <taxon>Bacteria</taxon>
        <taxon>Pseudomonadati</taxon>
        <taxon>Bacteroidota</taxon>
        <taxon>Cytophagia</taxon>
        <taxon>Cytophagales</taxon>
        <taxon>Cytophagaceae</taxon>
        <taxon>Siphonobacter</taxon>
    </lineage>
</organism>
<evidence type="ECO:0000313" key="9">
    <source>
        <dbReference type="EMBL" id="SDM09280.1"/>
    </source>
</evidence>
<evidence type="ECO:0000256" key="1">
    <source>
        <dbReference type="ARBA" id="ARBA00004651"/>
    </source>
</evidence>
<feature type="transmembrane region" description="Helical" evidence="8">
    <location>
        <begin position="86"/>
        <end position="105"/>
    </location>
</feature>
<dbReference type="EMBL" id="FNGS01000004">
    <property type="protein sequence ID" value="SDM09280.1"/>
    <property type="molecule type" value="Genomic_DNA"/>
</dbReference>
<comment type="similarity">
    <text evidence="7">Belongs to the glycosyltransferase 87 family.</text>
</comment>
<evidence type="ECO:0000256" key="5">
    <source>
        <dbReference type="ARBA" id="ARBA00022989"/>
    </source>
</evidence>
<dbReference type="GO" id="GO:0005886">
    <property type="term" value="C:plasma membrane"/>
    <property type="evidence" value="ECO:0007669"/>
    <property type="project" value="UniProtKB-SubCell"/>
</dbReference>
<name>A0A1G9QEG3_9BACT</name>
<gene>
    <name evidence="9" type="ORF">SAMN04488090_2593</name>
</gene>
<dbReference type="Pfam" id="PF09594">
    <property type="entry name" value="GT87"/>
    <property type="match status" value="1"/>
</dbReference>
<dbReference type="GO" id="GO:0016758">
    <property type="term" value="F:hexosyltransferase activity"/>
    <property type="evidence" value="ECO:0007669"/>
    <property type="project" value="InterPro"/>
</dbReference>
<keyword evidence="6 8" id="KW-0472">Membrane</keyword>
<comment type="subcellular location">
    <subcellularLocation>
        <location evidence="1">Cell membrane</location>
        <topology evidence="1">Multi-pass membrane protein</topology>
    </subcellularLocation>
</comment>
<evidence type="ECO:0000256" key="7">
    <source>
        <dbReference type="ARBA" id="ARBA00024033"/>
    </source>
</evidence>
<protein>
    <recommendedName>
        <fullName evidence="11">DUF2029 domain-containing protein</fullName>
    </recommendedName>
</protein>
<feature type="transmembrane region" description="Helical" evidence="8">
    <location>
        <begin position="322"/>
        <end position="342"/>
    </location>
</feature>
<evidence type="ECO:0000256" key="6">
    <source>
        <dbReference type="ARBA" id="ARBA00023136"/>
    </source>
</evidence>
<dbReference type="STRING" id="563176.SAMN04488090_2593"/>
<evidence type="ECO:0000256" key="3">
    <source>
        <dbReference type="ARBA" id="ARBA00022679"/>
    </source>
</evidence>
<proteinExistence type="inferred from homology"/>
<feature type="transmembrane region" description="Helical" evidence="8">
    <location>
        <begin position="12"/>
        <end position="31"/>
    </location>
</feature>
<feature type="transmembrane region" description="Helical" evidence="8">
    <location>
        <begin position="188"/>
        <end position="209"/>
    </location>
</feature>
<feature type="transmembrane region" description="Helical" evidence="8">
    <location>
        <begin position="156"/>
        <end position="181"/>
    </location>
</feature>
<dbReference type="AlphaFoldDB" id="A0A1G9QEG3"/>
<keyword evidence="5 8" id="KW-1133">Transmembrane helix</keyword>
<dbReference type="OrthoDB" id="1070018at2"/>
<feature type="transmembrane region" description="Helical" evidence="8">
    <location>
        <begin position="354"/>
        <end position="374"/>
    </location>
</feature>
<feature type="transmembrane region" description="Helical" evidence="8">
    <location>
        <begin position="275"/>
        <end position="292"/>
    </location>
</feature>
<reference evidence="9 10" key="1">
    <citation type="submission" date="2016-10" db="EMBL/GenBank/DDBJ databases">
        <authorList>
            <person name="de Groot N.N."/>
        </authorList>
    </citation>
    <scope>NUCLEOTIDE SEQUENCE [LARGE SCALE GENOMIC DNA]</scope>
    <source>
        <strain evidence="9 10">DSM 21668</strain>
    </source>
</reference>
<keyword evidence="2" id="KW-1003">Cell membrane</keyword>
<dbReference type="InterPro" id="IPR018584">
    <property type="entry name" value="GT87"/>
</dbReference>